<organism evidence="1 2">
    <name type="scientific">Campylobacter hyointestinalis subsp. hyointestinalis</name>
    <dbReference type="NCBI Taxonomy" id="91352"/>
    <lineage>
        <taxon>Bacteria</taxon>
        <taxon>Pseudomonadati</taxon>
        <taxon>Campylobacterota</taxon>
        <taxon>Epsilonproteobacteria</taxon>
        <taxon>Campylobacterales</taxon>
        <taxon>Campylobacteraceae</taxon>
        <taxon>Campylobacter</taxon>
    </lineage>
</organism>
<dbReference type="RefSeq" id="WP_040126372.1">
    <property type="nucleotide sequence ID" value="NZ_FAVB01000008.1"/>
</dbReference>
<comment type="caution">
    <text evidence="1">The sequence shown here is derived from an EMBL/GenBank/DDBJ whole genome shotgun (WGS) entry which is preliminary data.</text>
</comment>
<evidence type="ECO:0000313" key="1">
    <source>
        <dbReference type="EMBL" id="CUU90179.1"/>
    </source>
</evidence>
<evidence type="ECO:0000313" key="2">
    <source>
        <dbReference type="Proteomes" id="UP000052237"/>
    </source>
</evidence>
<accession>A0A0S4SXV6</accession>
<dbReference type="EMBL" id="FAVB01000008">
    <property type="protein sequence ID" value="CUU90179.1"/>
    <property type="molecule type" value="Genomic_DNA"/>
</dbReference>
<protein>
    <submittedName>
        <fullName evidence="1">Uncharacterized protein</fullName>
    </submittedName>
</protein>
<gene>
    <name evidence="1" type="ORF">ERS686654_02077</name>
</gene>
<keyword evidence="2" id="KW-1185">Reference proteome</keyword>
<name>A0A0S4SXV6_CAMHY</name>
<sequence length="112" mass="13361">MQRGEAKIEFYSNINYLKKEFENGCVVSKFLYEKAKLEKNFKMTYNQFNKYFNDELKNIHNQTKTAQISMNDNKSINTIEFKNEPVKLQIKPNNKKVFDAKFGKKFNDDDIL</sequence>
<reference evidence="1 2" key="1">
    <citation type="submission" date="2015-11" db="EMBL/GenBank/DDBJ databases">
        <authorList>
            <consortium name="Pathogen Informatics"/>
        </authorList>
    </citation>
    <scope>NUCLEOTIDE SEQUENCE [LARGE SCALE GENOMIC DNA]</scope>
    <source>
        <strain evidence="1 2">006A-0059</strain>
    </source>
</reference>
<proteinExistence type="predicted"/>
<dbReference type="Proteomes" id="UP000052237">
    <property type="component" value="Unassembled WGS sequence"/>
</dbReference>
<dbReference type="AlphaFoldDB" id="A0A0S4SXV6"/>